<organism evidence="2 3">
    <name type="scientific">Shiella aurantiaca</name>
    <dbReference type="NCBI Taxonomy" id="3058365"/>
    <lineage>
        <taxon>Bacteria</taxon>
        <taxon>Pseudomonadati</taxon>
        <taxon>Bacteroidota</taxon>
        <taxon>Cytophagia</taxon>
        <taxon>Cytophagales</taxon>
        <taxon>Shiellaceae</taxon>
        <taxon>Shiella</taxon>
    </lineage>
</organism>
<keyword evidence="3" id="KW-1185">Reference proteome</keyword>
<evidence type="ECO:0000259" key="1">
    <source>
        <dbReference type="PROSITE" id="PS52044"/>
    </source>
</evidence>
<name>A0ABT8F0R3_9BACT</name>
<evidence type="ECO:0000313" key="3">
    <source>
        <dbReference type="Proteomes" id="UP001168552"/>
    </source>
</evidence>
<dbReference type="InterPro" id="IPR041175">
    <property type="entry name" value="VLRF1/Vms1"/>
</dbReference>
<dbReference type="PROSITE" id="PS52044">
    <property type="entry name" value="VLRF1"/>
    <property type="match status" value="1"/>
</dbReference>
<protein>
    <recommendedName>
        <fullName evidence="1">VLRF1 domain-containing protein</fullName>
    </recommendedName>
</protein>
<gene>
    <name evidence="2" type="ORF">QWY31_00725</name>
</gene>
<dbReference type="Pfam" id="PF18826">
    <property type="entry name" value="bVLRF1"/>
    <property type="match status" value="1"/>
</dbReference>
<reference evidence="2" key="1">
    <citation type="submission" date="2023-06" db="EMBL/GenBank/DDBJ databases">
        <title>Cytophagales bacterium Strain LB-30, isolated from soil.</title>
        <authorList>
            <person name="Liu B."/>
        </authorList>
    </citation>
    <scope>NUCLEOTIDE SEQUENCE</scope>
    <source>
        <strain evidence="2">LB-30</strain>
    </source>
</reference>
<dbReference type="Proteomes" id="UP001168552">
    <property type="component" value="Unassembled WGS sequence"/>
</dbReference>
<feature type="domain" description="VLRF1" evidence="1">
    <location>
        <begin position="68"/>
        <end position="208"/>
    </location>
</feature>
<proteinExistence type="predicted"/>
<sequence>MDKLNRLLPKEFFNRLLFEGKSHFPYDTLRYEWENHRLIGSLAQTDTFYLRLPLDSQWNPETQTLEEHHQPIFLVLVQSGYAAVGSVIDGRIHEHKALTAYMVRQKQGKSQIKYLKTKGKSKAGSRVRLASANQFFEDIKEKVAQYEAQGSPFRIAISCPALLIPYLFDESSDAPIRKKDGRLFWIPRHIHTPNFEVLKDTSQYLHKLEIHCEAKHEDFIQAFFQKS</sequence>
<accession>A0ABT8F0R3</accession>
<evidence type="ECO:0000313" key="2">
    <source>
        <dbReference type="EMBL" id="MDN4164000.1"/>
    </source>
</evidence>
<dbReference type="EMBL" id="JAUHJS010000001">
    <property type="protein sequence ID" value="MDN4164000.1"/>
    <property type="molecule type" value="Genomic_DNA"/>
</dbReference>
<dbReference type="RefSeq" id="WP_320002529.1">
    <property type="nucleotide sequence ID" value="NZ_JAUHJS010000001.1"/>
</dbReference>
<comment type="caution">
    <text evidence="2">The sequence shown here is derived from an EMBL/GenBank/DDBJ whole genome shotgun (WGS) entry which is preliminary data.</text>
</comment>